<evidence type="ECO:0000313" key="4">
    <source>
        <dbReference type="EMBL" id="SHG10559.1"/>
    </source>
</evidence>
<keyword evidence="5" id="KW-1185">Reference proteome</keyword>
<dbReference type="InterPro" id="IPR050706">
    <property type="entry name" value="Cyclic-di-GMP_PDE-like"/>
</dbReference>
<dbReference type="InterPro" id="IPR043128">
    <property type="entry name" value="Rev_trsase/Diguanyl_cyclase"/>
</dbReference>
<dbReference type="Gene3D" id="3.20.20.450">
    <property type="entry name" value="EAL domain"/>
    <property type="match status" value="1"/>
</dbReference>
<keyword evidence="1" id="KW-0472">Membrane</keyword>
<dbReference type="PROSITE" id="PS50112">
    <property type="entry name" value="PAS"/>
    <property type="match status" value="1"/>
</dbReference>
<accession>A0A1M5H3I3</accession>
<keyword evidence="1" id="KW-0812">Transmembrane</keyword>
<evidence type="ECO:0000313" key="5">
    <source>
        <dbReference type="Proteomes" id="UP000184520"/>
    </source>
</evidence>
<dbReference type="PROSITE" id="PS50883">
    <property type="entry name" value="EAL"/>
    <property type="match status" value="1"/>
</dbReference>
<dbReference type="GO" id="GO:0071111">
    <property type="term" value="F:cyclic-guanylate-specific phosphodiesterase activity"/>
    <property type="evidence" value="ECO:0007669"/>
    <property type="project" value="InterPro"/>
</dbReference>
<dbReference type="Pfam" id="PF00990">
    <property type="entry name" value="GGDEF"/>
    <property type="match status" value="1"/>
</dbReference>
<dbReference type="Proteomes" id="UP000184520">
    <property type="component" value="Unassembled WGS sequence"/>
</dbReference>
<gene>
    <name evidence="4" type="ORF">SAMN05216361_1295</name>
</gene>
<dbReference type="SMART" id="SM00267">
    <property type="entry name" value="GGDEF"/>
    <property type="match status" value="1"/>
</dbReference>
<dbReference type="STRING" id="634436.SAMN05216361_1295"/>
<evidence type="ECO:0000259" key="3">
    <source>
        <dbReference type="PROSITE" id="PS50883"/>
    </source>
</evidence>
<dbReference type="PANTHER" id="PTHR33121">
    <property type="entry name" value="CYCLIC DI-GMP PHOSPHODIESTERASE PDEF"/>
    <property type="match status" value="1"/>
</dbReference>
<dbReference type="InterPro" id="IPR001633">
    <property type="entry name" value="EAL_dom"/>
</dbReference>
<feature type="transmembrane region" description="Helical" evidence="1">
    <location>
        <begin position="177"/>
        <end position="199"/>
    </location>
</feature>
<dbReference type="Pfam" id="PF00563">
    <property type="entry name" value="EAL"/>
    <property type="match status" value="1"/>
</dbReference>
<dbReference type="SUPFAM" id="SSF141868">
    <property type="entry name" value="EAL domain-like"/>
    <property type="match status" value="1"/>
</dbReference>
<name>A0A1M5H3I3_9ALTE</name>
<dbReference type="SUPFAM" id="SSF55785">
    <property type="entry name" value="PYP-like sensor domain (PAS domain)"/>
    <property type="match status" value="1"/>
</dbReference>
<evidence type="ECO:0000256" key="1">
    <source>
        <dbReference type="SAM" id="Phobius"/>
    </source>
</evidence>
<dbReference type="PANTHER" id="PTHR33121:SF19">
    <property type="entry name" value="CYCLIC DI-GMP PHOSPHODIESTERASE PA2567"/>
    <property type="match status" value="1"/>
</dbReference>
<dbReference type="InterPro" id="IPR000160">
    <property type="entry name" value="GGDEF_dom"/>
</dbReference>
<dbReference type="SUPFAM" id="SSF55073">
    <property type="entry name" value="Nucleotide cyclase"/>
    <property type="match status" value="1"/>
</dbReference>
<proteinExistence type="predicted"/>
<organism evidence="4 5">
    <name type="scientific">Marisediminitalea aggregata</name>
    <dbReference type="NCBI Taxonomy" id="634436"/>
    <lineage>
        <taxon>Bacteria</taxon>
        <taxon>Pseudomonadati</taxon>
        <taxon>Pseudomonadota</taxon>
        <taxon>Gammaproteobacteria</taxon>
        <taxon>Alteromonadales</taxon>
        <taxon>Alteromonadaceae</taxon>
        <taxon>Marisediminitalea</taxon>
    </lineage>
</organism>
<protein>
    <submittedName>
        <fullName evidence="4">EAL domain, c-di-GMP-specific phosphodiesterase class I (Or its enzymatically inactive variant)</fullName>
    </submittedName>
</protein>
<dbReference type="InterPro" id="IPR035965">
    <property type="entry name" value="PAS-like_dom_sf"/>
</dbReference>
<dbReference type="InterPro" id="IPR029787">
    <property type="entry name" value="Nucleotide_cyclase"/>
</dbReference>
<sequence length="746" mass="83481">MNETHLATKTRRTYIVITLLGSLLALSVYALAQSVQETAMRFMSHDLALYSETQQVGRLLSEQERILYEYYATTEPALYTDNYMHNFHQLTSLLTTVSNDGGDSHAIGMVNAYLLSAYDTAKALDENLAADFTDWDLAREQLAEISELRRASLPLLTEIEAEINASVAHGYDNIRDLLSVTVWLVIVFSVGVGGMSIYLGRHAARFILLSSENEKLALFPKRNPNPVIRLDAKGHLLYANPAATPLLGELFENHEAEATLPANWLNNYLKSAKYAGDACSQHTRTIAHRHYLMQSHWIADHQTFDLHLRDITERQEAEDALAFQAYHHPVTNIGNRTFLEKVVNDHLQQQRGFAAIMIDVTDFKVLSENYGLADALLCVYQVGEVLQARTTALANNLSNTIQLFHIADACFMLLVAPDTLATKCIDHLAKQFTQALHTPIGDMRFHLTFGCTVYPAQSADYASIMLHSNIAVESAISASKQVHYFSNDDGDRHQRRLMITQRLEKAIDDGALTLYFQPKQHLAEGQVKSCESLLRWFDDGTFISPAEFIPIAERSGLILPLGEWVLDQAFDQVRRWHQQGKGIQIAINISPRQFMQPDFVQGIARRLDSYGVPPSLIELELTETSVMETGAAARQVLVALRELGVSLSIDDFGTGYSSLAYLSGFPVDKIKIDRSFVQYMDEQPEQQAIVLTICQLAKNLGLSVIAEGVETEAQRELLASFGCDYIQGYWLAKPMPANEVEQLFVG</sequence>
<evidence type="ECO:0000259" key="2">
    <source>
        <dbReference type="PROSITE" id="PS50112"/>
    </source>
</evidence>
<dbReference type="CDD" id="cd01948">
    <property type="entry name" value="EAL"/>
    <property type="match status" value="1"/>
</dbReference>
<dbReference type="InterPro" id="IPR035919">
    <property type="entry name" value="EAL_sf"/>
</dbReference>
<dbReference type="SMART" id="SM00052">
    <property type="entry name" value="EAL"/>
    <property type="match status" value="1"/>
</dbReference>
<dbReference type="OrthoDB" id="8553030at2"/>
<feature type="domain" description="EAL" evidence="3">
    <location>
        <begin position="496"/>
        <end position="746"/>
    </location>
</feature>
<keyword evidence="1" id="KW-1133">Transmembrane helix</keyword>
<dbReference type="InterPro" id="IPR000014">
    <property type="entry name" value="PAS"/>
</dbReference>
<dbReference type="AlphaFoldDB" id="A0A1M5H3I3"/>
<reference evidence="5" key="1">
    <citation type="submission" date="2016-11" db="EMBL/GenBank/DDBJ databases">
        <authorList>
            <person name="Varghese N."/>
            <person name="Submissions S."/>
        </authorList>
    </citation>
    <scope>NUCLEOTIDE SEQUENCE [LARGE SCALE GENOMIC DNA]</scope>
    <source>
        <strain evidence="5">CGMCC 1.8995</strain>
    </source>
</reference>
<dbReference type="EMBL" id="FQWD01000002">
    <property type="protein sequence ID" value="SHG10559.1"/>
    <property type="molecule type" value="Genomic_DNA"/>
</dbReference>
<feature type="domain" description="PAS" evidence="2">
    <location>
        <begin position="212"/>
        <end position="248"/>
    </location>
</feature>
<dbReference type="Gene3D" id="3.30.70.270">
    <property type="match status" value="1"/>
</dbReference>